<evidence type="ECO:0000313" key="4">
    <source>
        <dbReference type="Proteomes" id="UP001517247"/>
    </source>
</evidence>
<sequence length="223" mass="23473">MKNLFIISLCFLSIGFVAQAQTKKPIKKITTTGKTTPAKTTTSTAKTAATPTTTKAATKPVETDEKTGVKPASKSTKQTKSNAGNTTSYKAALGLKFIYGVALTGKVFIKENAALEGILRYNGAGGLGSNIAFTGLYEYHAPIKGIDGLRWYLGGGGHLNHFSWKDSDADAVTTFGVAGVLGLEYKFANLPLAISADWQPAYIISSPSGFSAENGGIGIKYTF</sequence>
<evidence type="ECO:0000256" key="1">
    <source>
        <dbReference type="SAM" id="MobiDB-lite"/>
    </source>
</evidence>
<accession>A0ABW9J8W1</accession>
<keyword evidence="2" id="KW-0732">Signal</keyword>
<dbReference type="RefSeq" id="WP_138724068.1">
    <property type="nucleotide sequence ID" value="NZ_SSHJ02000008.1"/>
</dbReference>
<organism evidence="3 4">
    <name type="scientific">Pedobacter ureilyticus</name>
    <dbReference type="NCBI Taxonomy" id="1393051"/>
    <lineage>
        <taxon>Bacteria</taxon>
        <taxon>Pseudomonadati</taxon>
        <taxon>Bacteroidota</taxon>
        <taxon>Sphingobacteriia</taxon>
        <taxon>Sphingobacteriales</taxon>
        <taxon>Sphingobacteriaceae</taxon>
        <taxon>Pedobacter</taxon>
    </lineage>
</organism>
<evidence type="ECO:0000313" key="3">
    <source>
        <dbReference type="EMBL" id="MFN0256982.1"/>
    </source>
</evidence>
<protein>
    <recommendedName>
        <fullName evidence="5">Outer membrane protein beta-barrel domain-containing protein</fullName>
    </recommendedName>
</protein>
<feature type="chain" id="PRO_5046599530" description="Outer membrane protein beta-barrel domain-containing protein" evidence="2">
    <location>
        <begin position="21"/>
        <end position="223"/>
    </location>
</feature>
<dbReference type="Proteomes" id="UP001517247">
    <property type="component" value="Unassembled WGS sequence"/>
</dbReference>
<feature type="region of interest" description="Disordered" evidence="1">
    <location>
        <begin position="32"/>
        <end position="84"/>
    </location>
</feature>
<dbReference type="EMBL" id="SSHJ02000008">
    <property type="protein sequence ID" value="MFN0256982.1"/>
    <property type="molecule type" value="Genomic_DNA"/>
</dbReference>
<feature type="compositionally biased region" description="Low complexity" evidence="1">
    <location>
        <begin position="32"/>
        <end position="60"/>
    </location>
</feature>
<feature type="compositionally biased region" description="Polar residues" evidence="1">
    <location>
        <begin position="73"/>
        <end position="84"/>
    </location>
</feature>
<feature type="signal peptide" evidence="2">
    <location>
        <begin position="1"/>
        <end position="20"/>
    </location>
</feature>
<reference evidence="3 4" key="1">
    <citation type="submission" date="2024-12" db="EMBL/GenBank/DDBJ databases">
        <authorList>
            <person name="Hu S."/>
        </authorList>
    </citation>
    <scope>NUCLEOTIDE SEQUENCE [LARGE SCALE GENOMIC DNA]</scope>
    <source>
        <strain evidence="3 4">THG-T11</strain>
    </source>
</reference>
<keyword evidence="4" id="KW-1185">Reference proteome</keyword>
<evidence type="ECO:0000256" key="2">
    <source>
        <dbReference type="SAM" id="SignalP"/>
    </source>
</evidence>
<comment type="caution">
    <text evidence="3">The sequence shown here is derived from an EMBL/GenBank/DDBJ whole genome shotgun (WGS) entry which is preliminary data.</text>
</comment>
<name>A0ABW9J8W1_9SPHI</name>
<evidence type="ECO:0008006" key="5">
    <source>
        <dbReference type="Google" id="ProtNLM"/>
    </source>
</evidence>
<proteinExistence type="predicted"/>
<gene>
    <name evidence="3" type="ORF">E6A44_015440</name>
</gene>